<dbReference type="InterPro" id="IPR003754">
    <property type="entry name" value="4pyrrol_synth_uPrphyn_synth"/>
</dbReference>
<evidence type="ECO:0000256" key="1">
    <source>
        <dbReference type="ARBA" id="ARBA00004772"/>
    </source>
</evidence>
<comment type="catalytic activity">
    <reaction evidence="10">
        <text>hydroxymethylbilane = uroporphyrinogen III + H2O</text>
        <dbReference type="Rhea" id="RHEA:18965"/>
        <dbReference type="ChEBI" id="CHEBI:15377"/>
        <dbReference type="ChEBI" id="CHEBI:57308"/>
        <dbReference type="ChEBI" id="CHEBI:57845"/>
        <dbReference type="EC" id="4.2.1.75"/>
    </reaction>
</comment>
<keyword evidence="6" id="KW-0627">Porphyrin biosynthesis</keyword>
<dbReference type="PANTHER" id="PTHR12390">
    <property type="entry name" value="UROPORPHYRINOGEN III SYNTHASE"/>
    <property type="match status" value="1"/>
</dbReference>
<dbReference type="InterPro" id="IPR036108">
    <property type="entry name" value="4pyrrol_syn_uPrphyn_synt_sf"/>
</dbReference>
<evidence type="ECO:0000256" key="7">
    <source>
        <dbReference type="ARBA" id="ARBA00031702"/>
    </source>
</evidence>
<evidence type="ECO:0000256" key="6">
    <source>
        <dbReference type="ARBA" id="ARBA00023244"/>
    </source>
</evidence>
<dbReference type="STRING" id="104452.A0A0L7LFK7"/>
<dbReference type="EC" id="4.2.1.75" evidence="3"/>
<dbReference type="PANTHER" id="PTHR12390:SF0">
    <property type="entry name" value="UROPORPHYRINOGEN-III SYNTHASE"/>
    <property type="match status" value="1"/>
</dbReference>
<reference evidence="13 14" key="1">
    <citation type="journal article" date="2015" name="Genome Biol. Evol.">
        <title>The genome of winter moth (Operophtera brumata) provides a genomic perspective on sexual dimorphism and phenology.</title>
        <authorList>
            <person name="Derks M.F."/>
            <person name="Smit S."/>
            <person name="Salis L."/>
            <person name="Schijlen E."/>
            <person name="Bossers A."/>
            <person name="Mateman C."/>
            <person name="Pijl A.S."/>
            <person name="de Ridder D."/>
            <person name="Groenen M.A."/>
            <person name="Visser M.E."/>
            <person name="Megens H.J."/>
        </authorList>
    </citation>
    <scope>NUCLEOTIDE SEQUENCE [LARGE SCALE GENOMIC DNA]</scope>
    <source>
        <strain evidence="13">WM2013NL</strain>
        <tissue evidence="13">Head and thorax</tissue>
    </source>
</reference>
<evidence type="ECO:0000256" key="5">
    <source>
        <dbReference type="ARBA" id="ARBA00023239"/>
    </source>
</evidence>
<evidence type="ECO:0000256" key="8">
    <source>
        <dbReference type="ARBA" id="ARBA00032649"/>
    </source>
</evidence>
<gene>
    <name evidence="13" type="ORF">OBRU01_09577</name>
</gene>
<dbReference type="EMBL" id="JTDY01001264">
    <property type="protein sequence ID" value="KOB74343.1"/>
    <property type="molecule type" value="Genomic_DNA"/>
</dbReference>
<evidence type="ECO:0000259" key="12">
    <source>
        <dbReference type="Pfam" id="PF02602"/>
    </source>
</evidence>
<accession>A0A0L7LFK7</accession>
<organism evidence="13 14">
    <name type="scientific">Operophtera brumata</name>
    <name type="common">Winter moth</name>
    <name type="synonym">Phalaena brumata</name>
    <dbReference type="NCBI Taxonomy" id="104452"/>
    <lineage>
        <taxon>Eukaryota</taxon>
        <taxon>Metazoa</taxon>
        <taxon>Ecdysozoa</taxon>
        <taxon>Arthropoda</taxon>
        <taxon>Hexapoda</taxon>
        <taxon>Insecta</taxon>
        <taxon>Pterygota</taxon>
        <taxon>Neoptera</taxon>
        <taxon>Endopterygota</taxon>
        <taxon>Lepidoptera</taxon>
        <taxon>Glossata</taxon>
        <taxon>Ditrysia</taxon>
        <taxon>Geometroidea</taxon>
        <taxon>Geometridae</taxon>
        <taxon>Larentiinae</taxon>
        <taxon>Operophtera</taxon>
    </lineage>
</organism>
<dbReference type="GO" id="GO:0005829">
    <property type="term" value="C:cytosol"/>
    <property type="evidence" value="ECO:0007669"/>
    <property type="project" value="TreeGrafter"/>
</dbReference>
<evidence type="ECO:0000256" key="4">
    <source>
        <dbReference type="ARBA" id="ARBA00023133"/>
    </source>
</evidence>
<dbReference type="Gene3D" id="3.40.50.10090">
    <property type="match status" value="2"/>
</dbReference>
<evidence type="ECO:0000313" key="14">
    <source>
        <dbReference type="Proteomes" id="UP000037510"/>
    </source>
</evidence>
<dbReference type="Proteomes" id="UP000037510">
    <property type="component" value="Unassembled WGS sequence"/>
</dbReference>
<dbReference type="UniPathway" id="UPA00251">
    <property type="reaction ID" value="UER00320"/>
</dbReference>
<comment type="pathway">
    <text evidence="1">Porphyrin-containing compound metabolism; protoporphyrin-IX biosynthesis; coproporphyrinogen-III from 5-aminolevulinate: step 3/4.</text>
</comment>
<keyword evidence="5" id="KW-0456">Lyase</keyword>
<dbReference type="Pfam" id="PF02602">
    <property type="entry name" value="HEM4"/>
    <property type="match status" value="1"/>
</dbReference>
<dbReference type="AlphaFoldDB" id="A0A0L7LFK7"/>
<protein>
    <recommendedName>
        <fullName evidence="9">Uroporphyrinogen-III synthase</fullName>
        <ecNumber evidence="3">4.2.1.75</ecNumber>
    </recommendedName>
    <alternativeName>
        <fullName evidence="8">Hydroxymethylbilane hydrolyase [cyclizing]</fullName>
    </alternativeName>
    <alternativeName>
        <fullName evidence="7">Uroporphyrinogen-III cosynthase</fullName>
    </alternativeName>
</protein>
<dbReference type="OrthoDB" id="5595751at2759"/>
<evidence type="ECO:0000256" key="9">
    <source>
        <dbReference type="ARBA" id="ARBA00040167"/>
    </source>
</evidence>
<evidence type="ECO:0000256" key="10">
    <source>
        <dbReference type="ARBA" id="ARBA00048617"/>
    </source>
</evidence>
<keyword evidence="14" id="KW-1185">Reference proteome</keyword>
<comment type="function">
    <text evidence="11">Catalyzes cyclization of the linear tetrapyrrole, hydroxymethylbilane, to the macrocyclic uroporphyrinogen III, the branch point for the various sub-pathways leading to the wide diversity of porphyrins. Porphyrins act as cofactors for a multitude of enzymes that perform a variety of processes within the cell such as methionine synthesis (vitamin B12) or oxygen transport (heme).</text>
</comment>
<evidence type="ECO:0000313" key="13">
    <source>
        <dbReference type="EMBL" id="KOB74343.1"/>
    </source>
</evidence>
<evidence type="ECO:0000256" key="11">
    <source>
        <dbReference type="ARBA" id="ARBA00060039"/>
    </source>
</evidence>
<name>A0A0L7LFK7_OPEBR</name>
<dbReference type="GO" id="GO:0006780">
    <property type="term" value="P:uroporphyrinogen III biosynthetic process"/>
    <property type="evidence" value="ECO:0007669"/>
    <property type="project" value="InterPro"/>
</dbReference>
<feature type="domain" description="Tetrapyrrole biosynthesis uroporphyrinogen III synthase" evidence="12">
    <location>
        <begin position="13"/>
        <end position="237"/>
    </location>
</feature>
<proteinExistence type="inferred from homology"/>
<dbReference type="GO" id="GO:0006785">
    <property type="term" value="P:heme B biosynthetic process"/>
    <property type="evidence" value="ECO:0007669"/>
    <property type="project" value="UniProtKB-ARBA"/>
</dbReference>
<dbReference type="CDD" id="cd06578">
    <property type="entry name" value="HemD"/>
    <property type="match status" value="1"/>
</dbReference>
<dbReference type="GO" id="GO:0006782">
    <property type="term" value="P:protoporphyrinogen IX biosynthetic process"/>
    <property type="evidence" value="ECO:0007669"/>
    <property type="project" value="UniProtKB-UniPathway"/>
</dbReference>
<sequence>MKKVVLFKSESEDYKRAFSDSNYETVFVEPLQFEHINSVQIAEKLLQKDYDGLILTSPRAVEALARCWDPSKFVIWNMKRVYTVGEGSSRKILASLGLEALGETSGSAEHLANIILKENPVNSKFLFPCGNLRSETLPKSLGEAGISVDALTVYETKENTNLKTDLVELDSGHDPCCLVFFSPSGCEYIHRALQTFSNNLNQLPRFAIGNSTAHKIENLGLEIAGVAAKPQAGSLVESVQQYFIALQSCS</sequence>
<evidence type="ECO:0000256" key="2">
    <source>
        <dbReference type="ARBA" id="ARBA00008133"/>
    </source>
</evidence>
<dbReference type="GO" id="GO:0004852">
    <property type="term" value="F:uroporphyrinogen-III synthase activity"/>
    <property type="evidence" value="ECO:0007669"/>
    <property type="project" value="UniProtKB-EC"/>
</dbReference>
<comment type="caution">
    <text evidence="13">The sequence shown here is derived from an EMBL/GenBank/DDBJ whole genome shotgun (WGS) entry which is preliminary data.</text>
</comment>
<keyword evidence="4" id="KW-0350">Heme biosynthesis</keyword>
<evidence type="ECO:0000256" key="3">
    <source>
        <dbReference type="ARBA" id="ARBA00013109"/>
    </source>
</evidence>
<dbReference type="InterPro" id="IPR039793">
    <property type="entry name" value="UROS/Hem4"/>
</dbReference>
<dbReference type="FunFam" id="3.40.50.10090:FF:000003">
    <property type="entry name" value="uroporphyrinogen-III synthase"/>
    <property type="match status" value="1"/>
</dbReference>
<dbReference type="SUPFAM" id="SSF69618">
    <property type="entry name" value="HemD-like"/>
    <property type="match status" value="1"/>
</dbReference>
<comment type="similarity">
    <text evidence="2">Belongs to the uroporphyrinogen-III synthase family.</text>
</comment>